<dbReference type="Proteomes" id="UP000034324">
    <property type="component" value="Unassembled WGS sequence"/>
</dbReference>
<name>A0A0G0MU16_9BACT</name>
<evidence type="ECO:0000313" key="1">
    <source>
        <dbReference type="EMBL" id="KKQ77144.1"/>
    </source>
</evidence>
<comment type="caution">
    <text evidence="1">The sequence shown here is derived from an EMBL/GenBank/DDBJ whole genome shotgun (WGS) entry which is preliminary data.</text>
</comment>
<accession>A0A0G0MU16</accession>
<dbReference type="AlphaFoldDB" id="A0A0G0MU16"/>
<evidence type="ECO:0000313" key="2">
    <source>
        <dbReference type="Proteomes" id="UP000034324"/>
    </source>
</evidence>
<protein>
    <submittedName>
        <fullName evidence="1">Uncharacterized protein</fullName>
    </submittedName>
</protein>
<dbReference type="EMBL" id="LBVC01000047">
    <property type="protein sequence ID" value="KKQ77144.1"/>
    <property type="molecule type" value="Genomic_DNA"/>
</dbReference>
<proteinExistence type="predicted"/>
<sequence>MVNVLVEGECPYLNGDNGVVCSPQRGLFVARDYVRGQLDEPGVSVVQVRDLLCNIGGRDCPVRNSLVEFQARSPYAKQF</sequence>
<gene>
    <name evidence="1" type="ORF">US99_C0047G0005</name>
</gene>
<organism evidence="1 2">
    <name type="scientific">Candidatus Daviesbacteria bacterium GW2011_GWF2_38_6</name>
    <dbReference type="NCBI Taxonomy" id="1618432"/>
    <lineage>
        <taxon>Bacteria</taxon>
        <taxon>Candidatus Daviesiibacteriota</taxon>
    </lineage>
</organism>
<reference evidence="1 2" key="1">
    <citation type="journal article" date="2015" name="Nature">
        <title>rRNA introns, odd ribosomes, and small enigmatic genomes across a large radiation of phyla.</title>
        <authorList>
            <person name="Brown C.T."/>
            <person name="Hug L.A."/>
            <person name="Thomas B.C."/>
            <person name="Sharon I."/>
            <person name="Castelle C.J."/>
            <person name="Singh A."/>
            <person name="Wilkins M.J."/>
            <person name="Williams K.H."/>
            <person name="Banfield J.F."/>
        </authorList>
    </citation>
    <scope>NUCLEOTIDE SEQUENCE [LARGE SCALE GENOMIC DNA]</scope>
</reference>